<keyword evidence="3" id="KW-1185">Reference proteome</keyword>
<name>A0ABT7VB85_9ACTN</name>
<dbReference type="Proteomes" id="UP001529421">
    <property type="component" value="Unassembled WGS sequence"/>
</dbReference>
<reference evidence="2 3" key="2">
    <citation type="submission" date="2023-06" db="EMBL/GenBank/DDBJ databases">
        <authorList>
            <person name="Zeman M."/>
            <person name="Kubasova T."/>
            <person name="Jahodarova E."/>
            <person name="Nykrynova M."/>
            <person name="Rychlik I."/>
        </authorList>
    </citation>
    <scope>NUCLEOTIDE SEQUENCE [LARGE SCALE GENOMIC DNA]</scope>
    <source>
        <strain evidence="2 3">154_Feed</strain>
    </source>
</reference>
<comment type="caution">
    <text evidence="2">The sequence shown here is derived from an EMBL/GenBank/DDBJ whole genome shotgun (WGS) entry which is preliminary data.</text>
</comment>
<accession>A0ABT7VB85</accession>
<evidence type="ECO:0000313" key="2">
    <source>
        <dbReference type="EMBL" id="MDM8275760.1"/>
    </source>
</evidence>
<evidence type="ECO:0000313" key="3">
    <source>
        <dbReference type="Proteomes" id="UP001529421"/>
    </source>
</evidence>
<proteinExistence type="predicted"/>
<evidence type="ECO:0000256" key="1">
    <source>
        <dbReference type="SAM" id="MobiDB-lite"/>
    </source>
</evidence>
<organism evidence="2 3">
    <name type="scientific">Enorma phocaeensis</name>
    <dbReference type="NCBI Taxonomy" id="1871019"/>
    <lineage>
        <taxon>Bacteria</taxon>
        <taxon>Bacillati</taxon>
        <taxon>Actinomycetota</taxon>
        <taxon>Coriobacteriia</taxon>
        <taxon>Coriobacteriales</taxon>
        <taxon>Coriobacteriaceae</taxon>
        <taxon>Enorma</taxon>
    </lineage>
</organism>
<reference evidence="3" key="1">
    <citation type="submission" date="2023-06" db="EMBL/GenBank/DDBJ databases">
        <title>Identification and characterization of horizontal gene transfer across gut microbiota members of farm animals based on homology search.</title>
        <authorList>
            <person name="Zeman M."/>
            <person name="Kubasova T."/>
            <person name="Jahodarova E."/>
            <person name="Nykrynova M."/>
            <person name="Rychlik I."/>
        </authorList>
    </citation>
    <scope>NUCLEOTIDE SEQUENCE [LARGE SCALE GENOMIC DNA]</scope>
    <source>
        <strain evidence="3">154_Feed</strain>
    </source>
</reference>
<gene>
    <name evidence="2" type="ORF">QUW28_09700</name>
</gene>
<dbReference type="EMBL" id="JAUDDZ010000019">
    <property type="protein sequence ID" value="MDM8275760.1"/>
    <property type="molecule type" value="Genomic_DNA"/>
</dbReference>
<sequence length="148" mass="16743">MNEVVPPRGERLRRNSGNLSTRETEHFNDADAPRKRFEDLFHEVEWLGAGEPDGSGLVRRVDYFLDIGKKLRRFLDLVDENGWTVAPEKECGVFLRSLQDGGVVESYLGAFDACRRISFHEVPEHSGLADLTRAGQDNDFEMFGISAN</sequence>
<protein>
    <submittedName>
        <fullName evidence="2">Uncharacterized protein</fullName>
    </submittedName>
</protein>
<feature type="region of interest" description="Disordered" evidence="1">
    <location>
        <begin position="1"/>
        <end position="26"/>
    </location>
</feature>